<dbReference type="SUPFAM" id="SSF103473">
    <property type="entry name" value="MFS general substrate transporter"/>
    <property type="match status" value="1"/>
</dbReference>
<reference evidence="9 10" key="1">
    <citation type="submission" date="2011-08" db="EMBL/GenBank/DDBJ databases">
        <authorList>
            <person name="Weinstock G."/>
            <person name="Sodergren E."/>
            <person name="Clifton S."/>
            <person name="Fulton L."/>
            <person name="Fulton B."/>
            <person name="Courtney L."/>
            <person name="Fronick C."/>
            <person name="Harrison M."/>
            <person name="Strong C."/>
            <person name="Farmer C."/>
            <person name="Delahaunty K."/>
            <person name="Markovic C."/>
            <person name="Hall O."/>
            <person name="Minx P."/>
            <person name="Tomlinson C."/>
            <person name="Mitreva M."/>
            <person name="Hou S."/>
            <person name="Chen J."/>
            <person name="Wollam A."/>
            <person name="Pepin K.H."/>
            <person name="Johnson M."/>
            <person name="Bhonagiri V."/>
            <person name="Zhang X."/>
            <person name="Suruliraj S."/>
            <person name="Warren W."/>
            <person name="Chinwalla A."/>
            <person name="Mardis E.R."/>
            <person name="Wilson R.K."/>
        </authorList>
    </citation>
    <scope>NUCLEOTIDE SEQUENCE [LARGE SCALE GENOMIC DNA]</scope>
    <source>
        <strain evidence="9 10">DP7</strain>
    </source>
</reference>
<dbReference type="InterPro" id="IPR020846">
    <property type="entry name" value="MFS_dom"/>
</dbReference>
<dbReference type="Pfam" id="PF07690">
    <property type="entry name" value="MFS_1"/>
    <property type="match status" value="1"/>
</dbReference>
<feature type="transmembrane region" description="Helical" evidence="7">
    <location>
        <begin position="12"/>
        <end position="29"/>
    </location>
</feature>
<dbReference type="GO" id="GO:0005886">
    <property type="term" value="C:plasma membrane"/>
    <property type="evidence" value="ECO:0007669"/>
    <property type="project" value="UniProtKB-SubCell"/>
</dbReference>
<dbReference type="PROSITE" id="PS50850">
    <property type="entry name" value="MFS"/>
    <property type="match status" value="1"/>
</dbReference>
<sequence>MAKNKLGVKAILQFLCLCIGGNIIFYVAYMRMSYYDAFMEAFTMTNTEFGVLFSTYALFSVGTFFIGGIITDKFSPKKLLAFSFLSTGLLDLWFGTFPDYKVAVIIYALMGVTTTLTFFAAMIKTTRQFGRLIGEGKALGFLEGGRSIAGAAFATLGLLLFGRFADMVAGLQGVIFMYGISLILLAIITMFVFSDENTADTSTENPFKLAWTCLKNPSVWMMSLIIMGIYATGSGYNLIAPYATSVFAASITMGAVLGIFRDYFQPVGALVGGFFSEKIGISKFILIGCLVLAAVDASFVLIPGQPSMIVLVAIGTAVGFVVLGALRGQYYANMKEARIPMVMSGTTTGLMATIGYTPDIFLSPIFGSFLDKYPDVVAYKYIFLTLAGFAIFSAVMTIIFRRVNKENIRLNKEEALAAKNAVKLDGTEVKMS</sequence>
<feature type="transmembrane region" description="Helical" evidence="7">
    <location>
        <begin position="378"/>
        <end position="400"/>
    </location>
</feature>
<evidence type="ECO:0000256" key="1">
    <source>
        <dbReference type="ARBA" id="ARBA00004651"/>
    </source>
</evidence>
<evidence type="ECO:0000256" key="4">
    <source>
        <dbReference type="ARBA" id="ARBA00022692"/>
    </source>
</evidence>
<keyword evidence="2" id="KW-0813">Transport</keyword>
<feature type="transmembrane region" description="Helical" evidence="7">
    <location>
        <begin position="214"/>
        <end position="233"/>
    </location>
</feature>
<keyword evidence="5 7" id="KW-1133">Transmembrane helix</keyword>
<evidence type="ECO:0000259" key="8">
    <source>
        <dbReference type="PROSITE" id="PS50850"/>
    </source>
</evidence>
<evidence type="ECO:0000256" key="5">
    <source>
        <dbReference type="ARBA" id="ARBA00022989"/>
    </source>
</evidence>
<evidence type="ECO:0000256" key="6">
    <source>
        <dbReference type="ARBA" id="ARBA00023136"/>
    </source>
</evidence>
<accession>G9XGQ8</accession>
<dbReference type="Proteomes" id="UP000004416">
    <property type="component" value="Unassembled WGS sequence"/>
</dbReference>
<feature type="transmembrane region" description="Helical" evidence="7">
    <location>
        <begin position="49"/>
        <end position="70"/>
    </location>
</feature>
<dbReference type="EMBL" id="AFZX01000005">
    <property type="protein sequence ID" value="EHL09093.1"/>
    <property type="molecule type" value="Genomic_DNA"/>
</dbReference>
<comment type="subcellular location">
    <subcellularLocation>
        <location evidence="1">Cell membrane</location>
        <topology evidence="1">Multi-pass membrane protein</topology>
    </subcellularLocation>
</comment>
<dbReference type="InterPro" id="IPR011701">
    <property type="entry name" value="MFS"/>
</dbReference>
<dbReference type="RefSeq" id="WP_005807966.1">
    <property type="nucleotide sequence ID" value="NZ_JH414436.1"/>
</dbReference>
<feature type="transmembrane region" description="Helical" evidence="7">
    <location>
        <begin position="239"/>
        <end position="260"/>
    </location>
</feature>
<keyword evidence="6 7" id="KW-0472">Membrane</keyword>
<name>G9XGQ8_DESHA</name>
<dbReference type="PANTHER" id="PTHR43124">
    <property type="entry name" value="PURINE EFFLUX PUMP PBUE"/>
    <property type="match status" value="1"/>
</dbReference>
<dbReference type="Gene3D" id="1.20.1250.20">
    <property type="entry name" value="MFS general substrate transporter like domains"/>
    <property type="match status" value="2"/>
</dbReference>
<dbReference type="CDD" id="cd06174">
    <property type="entry name" value="MFS"/>
    <property type="match status" value="1"/>
</dbReference>
<organism evidence="9 10">
    <name type="scientific">Desulfitobacterium hafniense DP7</name>
    <dbReference type="NCBI Taxonomy" id="537010"/>
    <lineage>
        <taxon>Bacteria</taxon>
        <taxon>Bacillati</taxon>
        <taxon>Bacillota</taxon>
        <taxon>Clostridia</taxon>
        <taxon>Eubacteriales</taxon>
        <taxon>Desulfitobacteriaceae</taxon>
        <taxon>Desulfitobacterium</taxon>
    </lineage>
</organism>
<evidence type="ECO:0000313" key="9">
    <source>
        <dbReference type="EMBL" id="EHL09093.1"/>
    </source>
</evidence>
<feature type="transmembrane region" description="Helical" evidence="7">
    <location>
        <begin position="338"/>
        <end position="358"/>
    </location>
</feature>
<dbReference type="HOGENOM" id="CLU_043790_0_0_9"/>
<evidence type="ECO:0000256" key="3">
    <source>
        <dbReference type="ARBA" id="ARBA00022475"/>
    </source>
</evidence>
<feature type="transmembrane region" description="Helical" evidence="7">
    <location>
        <begin position="171"/>
        <end position="193"/>
    </location>
</feature>
<evidence type="ECO:0000256" key="2">
    <source>
        <dbReference type="ARBA" id="ARBA00022448"/>
    </source>
</evidence>
<dbReference type="InterPro" id="IPR050189">
    <property type="entry name" value="MFS_Efflux_Transporters"/>
</dbReference>
<evidence type="ECO:0000313" key="10">
    <source>
        <dbReference type="Proteomes" id="UP000004416"/>
    </source>
</evidence>
<comment type="caution">
    <text evidence="9">The sequence shown here is derived from an EMBL/GenBank/DDBJ whole genome shotgun (WGS) entry which is preliminary data.</text>
</comment>
<dbReference type="PATRIC" id="fig|537010.4.peg.116"/>
<proteinExistence type="predicted"/>
<feature type="transmembrane region" description="Helical" evidence="7">
    <location>
        <begin position="144"/>
        <end position="165"/>
    </location>
</feature>
<feature type="domain" description="Major facilitator superfamily (MFS) profile" evidence="8">
    <location>
        <begin position="13"/>
        <end position="405"/>
    </location>
</feature>
<keyword evidence="3" id="KW-1003">Cell membrane</keyword>
<gene>
    <name evidence="9" type="ORF">HMPREF0322_00124</name>
</gene>
<protein>
    <submittedName>
        <fullName evidence="9">Putative ATP synthase F0, A subunit</fullName>
    </submittedName>
</protein>
<dbReference type="GO" id="GO:0022857">
    <property type="term" value="F:transmembrane transporter activity"/>
    <property type="evidence" value="ECO:0007669"/>
    <property type="project" value="InterPro"/>
</dbReference>
<dbReference type="AlphaFoldDB" id="G9XGQ8"/>
<evidence type="ECO:0000256" key="7">
    <source>
        <dbReference type="SAM" id="Phobius"/>
    </source>
</evidence>
<feature type="transmembrane region" description="Helical" evidence="7">
    <location>
        <begin position="281"/>
        <end position="302"/>
    </location>
</feature>
<feature type="transmembrane region" description="Helical" evidence="7">
    <location>
        <begin position="102"/>
        <end position="123"/>
    </location>
</feature>
<keyword evidence="4 7" id="KW-0812">Transmembrane</keyword>
<dbReference type="InterPro" id="IPR036259">
    <property type="entry name" value="MFS_trans_sf"/>
</dbReference>
<dbReference type="PANTHER" id="PTHR43124:SF3">
    <property type="entry name" value="CHLORAMPHENICOL EFFLUX PUMP RV0191"/>
    <property type="match status" value="1"/>
</dbReference>
<feature type="transmembrane region" description="Helical" evidence="7">
    <location>
        <begin position="308"/>
        <end position="326"/>
    </location>
</feature>